<organism evidence="1 2">
    <name type="scientific">Kangsaoukella pontilimi</name>
    <dbReference type="NCBI Taxonomy" id="2691042"/>
    <lineage>
        <taxon>Bacteria</taxon>
        <taxon>Pseudomonadati</taxon>
        <taxon>Pseudomonadota</taxon>
        <taxon>Alphaproteobacteria</taxon>
        <taxon>Rhodobacterales</taxon>
        <taxon>Paracoccaceae</taxon>
        <taxon>Kangsaoukella</taxon>
    </lineage>
</organism>
<protein>
    <submittedName>
        <fullName evidence="1">Uncharacterized protein</fullName>
    </submittedName>
</protein>
<keyword evidence="2" id="KW-1185">Reference proteome</keyword>
<comment type="caution">
    <text evidence="1">The sequence shown here is derived from an EMBL/GenBank/DDBJ whole genome shotgun (WGS) entry which is preliminary data.</text>
</comment>
<gene>
    <name evidence="1" type="ORF">GQ651_03075</name>
</gene>
<dbReference type="RefSeq" id="WP_227257942.1">
    <property type="nucleotide sequence ID" value="NZ_WUPT01000001.1"/>
</dbReference>
<evidence type="ECO:0000313" key="2">
    <source>
        <dbReference type="Proteomes" id="UP000480350"/>
    </source>
</evidence>
<sequence>MTMDIERKVGASGEGVRLVSGVARLGGACVGCAGCRGLCAELIELLTLPDAVLRDSAA</sequence>
<name>A0A7C9J1H9_9RHOB</name>
<proteinExistence type="predicted"/>
<dbReference type="AlphaFoldDB" id="A0A7C9J1H9"/>
<reference evidence="1 2" key="2">
    <citation type="submission" date="2020-03" db="EMBL/GenBank/DDBJ databases">
        <title>Kangsaoukella pontilimi gen. nov., sp. nov., a new member of the family Rhodobacteraceae isolated from a tidal mudflat.</title>
        <authorList>
            <person name="Kim I.S."/>
        </authorList>
    </citation>
    <scope>NUCLEOTIDE SEQUENCE [LARGE SCALE GENOMIC DNA]</scope>
    <source>
        <strain evidence="1 2">GH1-50</strain>
    </source>
</reference>
<evidence type="ECO:0000313" key="1">
    <source>
        <dbReference type="EMBL" id="MXQ06821.1"/>
    </source>
</evidence>
<dbReference type="EMBL" id="WUPT01000001">
    <property type="protein sequence ID" value="MXQ06821.1"/>
    <property type="molecule type" value="Genomic_DNA"/>
</dbReference>
<dbReference type="Proteomes" id="UP000480350">
    <property type="component" value="Unassembled WGS sequence"/>
</dbReference>
<accession>A0A7C9J1H9</accession>
<reference evidence="1 2" key="1">
    <citation type="submission" date="2019-12" db="EMBL/GenBank/DDBJ databases">
        <authorList>
            <person name="Lee S.D."/>
        </authorList>
    </citation>
    <scope>NUCLEOTIDE SEQUENCE [LARGE SCALE GENOMIC DNA]</scope>
    <source>
        <strain evidence="1 2">GH1-50</strain>
    </source>
</reference>